<organism evidence="2 3">
    <name type="scientific">Sungouiella intermedia</name>
    <dbReference type="NCBI Taxonomy" id="45354"/>
    <lineage>
        <taxon>Eukaryota</taxon>
        <taxon>Fungi</taxon>
        <taxon>Dikarya</taxon>
        <taxon>Ascomycota</taxon>
        <taxon>Saccharomycotina</taxon>
        <taxon>Pichiomycetes</taxon>
        <taxon>Metschnikowiaceae</taxon>
        <taxon>Sungouiella</taxon>
    </lineage>
</organism>
<protein>
    <submittedName>
        <fullName evidence="2">CIC11C00000004817</fullName>
    </submittedName>
</protein>
<evidence type="ECO:0000313" key="3">
    <source>
        <dbReference type="Proteomes" id="UP000182259"/>
    </source>
</evidence>
<sequence>MSHYNDDDDLFGDEKLRTTSSSSVPRTHSTVVDDEDYFYEKLGGSLYGGLSSAMLPPGGLNVRFADVPLSSFQEYPENDYDIEYPPTAYNRYSKISDMDHEGSQMGVLIMGGPSIMGGRLDGSALMGPPVDGE</sequence>
<proteinExistence type="predicted"/>
<reference evidence="2 3" key="1">
    <citation type="submission" date="2016-10" db="EMBL/GenBank/DDBJ databases">
        <authorList>
            <person name="de Groot N.N."/>
        </authorList>
    </citation>
    <scope>NUCLEOTIDE SEQUENCE [LARGE SCALE GENOMIC DNA]</scope>
    <source>
        <strain evidence="2 3">PYCC 4715</strain>
    </source>
</reference>
<dbReference type="EMBL" id="LT635769">
    <property type="protein sequence ID" value="SGZ58506.1"/>
    <property type="molecule type" value="Genomic_DNA"/>
</dbReference>
<dbReference type="AlphaFoldDB" id="A0A1L0C6M8"/>
<dbReference type="Proteomes" id="UP000182259">
    <property type="component" value="Chromosome VI"/>
</dbReference>
<gene>
    <name evidence="2" type="ORF">SAMEA4029009_CIC11G00000004817</name>
</gene>
<feature type="region of interest" description="Disordered" evidence="1">
    <location>
        <begin position="1"/>
        <end position="28"/>
    </location>
</feature>
<feature type="compositionally biased region" description="Polar residues" evidence="1">
    <location>
        <begin position="18"/>
        <end position="28"/>
    </location>
</feature>
<evidence type="ECO:0000256" key="1">
    <source>
        <dbReference type="SAM" id="MobiDB-lite"/>
    </source>
</evidence>
<name>A0A1L0C6M8_9ASCO</name>
<feature type="compositionally biased region" description="Acidic residues" evidence="1">
    <location>
        <begin position="1"/>
        <end position="11"/>
    </location>
</feature>
<evidence type="ECO:0000313" key="2">
    <source>
        <dbReference type="EMBL" id="SGZ58506.1"/>
    </source>
</evidence>
<accession>A0A1L0C6M8</accession>